<comment type="similarity">
    <text evidence="1">Belongs to the TTC38 family.</text>
</comment>
<evidence type="ECO:0000256" key="3">
    <source>
        <dbReference type="ARBA" id="ARBA00022737"/>
    </source>
</evidence>
<dbReference type="SUPFAM" id="SSF48452">
    <property type="entry name" value="TPR-like"/>
    <property type="match status" value="1"/>
</dbReference>
<keyword evidence="4" id="KW-0802">TPR repeat</keyword>
<keyword evidence="3" id="KW-0677">Repeat</keyword>
<reference evidence="5" key="1">
    <citation type="submission" date="2022-04" db="EMBL/GenBank/DDBJ databases">
        <title>A functionally conserved STORR gene fusion in Papaver species that diverged 16.8 million years ago.</title>
        <authorList>
            <person name="Catania T."/>
        </authorList>
    </citation>
    <scope>NUCLEOTIDE SEQUENCE</scope>
    <source>
        <strain evidence="5">S-188037</strain>
    </source>
</reference>
<protein>
    <recommendedName>
        <fullName evidence="2">Tetratricopeptide repeat protein 38</fullName>
    </recommendedName>
</protein>
<evidence type="ECO:0000256" key="2">
    <source>
        <dbReference type="ARBA" id="ARBA00019992"/>
    </source>
</evidence>
<dbReference type="Proteomes" id="UP001202328">
    <property type="component" value="Unassembled WGS sequence"/>
</dbReference>
<dbReference type="InterPro" id="IPR033891">
    <property type="entry name" value="TTC38"/>
</dbReference>
<evidence type="ECO:0000256" key="4">
    <source>
        <dbReference type="ARBA" id="ARBA00022803"/>
    </source>
</evidence>
<name>A0AAD4XPH7_9MAGN</name>
<evidence type="ECO:0000313" key="5">
    <source>
        <dbReference type="EMBL" id="KAI3933012.1"/>
    </source>
</evidence>
<evidence type="ECO:0000256" key="1">
    <source>
        <dbReference type="ARBA" id="ARBA00005857"/>
    </source>
</evidence>
<dbReference type="AlphaFoldDB" id="A0AAD4XPH7"/>
<dbReference type="PANTHER" id="PTHR16263">
    <property type="entry name" value="TETRATRICOPEPTIDE REPEAT PROTEIN 38"/>
    <property type="match status" value="1"/>
</dbReference>
<comment type="caution">
    <text evidence="5">The sequence shown here is derived from an EMBL/GenBank/DDBJ whole genome shotgun (WGS) entry which is preliminary data.</text>
</comment>
<proteinExistence type="inferred from homology"/>
<gene>
    <name evidence="5" type="ORF">MKW98_029245</name>
</gene>
<dbReference type="Gene3D" id="1.25.40.10">
    <property type="entry name" value="Tetratricopeptide repeat domain"/>
    <property type="match status" value="1"/>
</dbReference>
<dbReference type="EMBL" id="JAJJMB010006973">
    <property type="protein sequence ID" value="KAI3933012.1"/>
    <property type="molecule type" value="Genomic_DNA"/>
</dbReference>
<organism evidence="5 6">
    <name type="scientific">Papaver atlanticum</name>
    <dbReference type="NCBI Taxonomy" id="357466"/>
    <lineage>
        <taxon>Eukaryota</taxon>
        <taxon>Viridiplantae</taxon>
        <taxon>Streptophyta</taxon>
        <taxon>Embryophyta</taxon>
        <taxon>Tracheophyta</taxon>
        <taxon>Spermatophyta</taxon>
        <taxon>Magnoliopsida</taxon>
        <taxon>Ranunculales</taxon>
        <taxon>Papaveraceae</taxon>
        <taxon>Papaveroideae</taxon>
        <taxon>Papaver</taxon>
    </lineage>
</organism>
<dbReference type="PANTHER" id="PTHR16263:SF4">
    <property type="entry name" value="TETRATRICOPEPTIDE REPEAT PROTEIN 38"/>
    <property type="match status" value="1"/>
</dbReference>
<keyword evidence="6" id="KW-1185">Reference proteome</keyword>
<accession>A0AAD4XPH7</accession>
<dbReference type="InterPro" id="IPR011990">
    <property type="entry name" value="TPR-like_helical_dom_sf"/>
</dbReference>
<dbReference type="CDD" id="cd05804">
    <property type="entry name" value="StaR_like"/>
    <property type="match status" value="1"/>
</dbReference>
<sequence length="473" mass="54724">MERVEETIIINDKWRHPVRSSSNACIDAINSYYTEFLSHGRKASVILDAVTHDKTCVLANTLAAYFAYPLDQSKGQLHLSSAKSQLQKATSYEKEVYYAVSRLVGKDRDDELAYNLHSELLRKFPKDLASLKRGQILCFLMGLPDKCLTLVEQVLPQNEKEDYIQGIYCFPLLELGRMADAGKAARKGLDINKDDIWSQHGFCHVLQFQCRFNEATKFMEENSTSWESCSSFMLTHCWWHVAVCYLDGYSPISKVLDIYNLHIWKELEKSDASRTEVYLNAVGLLMRVYVRSHLSLMGERLKKLVHCLTNQSVWDIQWHQDILILWALSSTNKIVEAETLLTDMKSKKTKPSQQKGIQLAEGLFEFGQKNYEKAFQLLGPDFDTHNYKVSLYYSLLNEQLGVFKEVLYHVLLETGRYRIAIDQIKKQIQKTEGVPFLWHLLGRAYDNEGNIHESYISKYKAKKLESAYFSQWV</sequence>
<evidence type="ECO:0000313" key="6">
    <source>
        <dbReference type="Proteomes" id="UP001202328"/>
    </source>
</evidence>